<keyword evidence="3" id="KW-1185">Reference proteome</keyword>
<name>A0ABR3ZZH5_9LECA</name>
<feature type="region of interest" description="Disordered" evidence="1">
    <location>
        <begin position="386"/>
        <end position="430"/>
    </location>
</feature>
<evidence type="ECO:0000256" key="1">
    <source>
        <dbReference type="SAM" id="MobiDB-lite"/>
    </source>
</evidence>
<feature type="compositionally biased region" description="Polar residues" evidence="1">
    <location>
        <begin position="56"/>
        <end position="72"/>
    </location>
</feature>
<gene>
    <name evidence="2" type="ORF">N7G274_009768</name>
</gene>
<accession>A0ABR3ZZH5</accession>
<protein>
    <submittedName>
        <fullName evidence="2">Uncharacterized protein</fullName>
    </submittedName>
</protein>
<dbReference type="EMBL" id="JBEFKJ010000040">
    <property type="protein sequence ID" value="KAL2037487.1"/>
    <property type="molecule type" value="Genomic_DNA"/>
</dbReference>
<sequence length="558" mass="61995">MPKLKDTKSLTPSNMTATDRITLKIAASVTRSCLAVLSADPFQTPLMTGKQPSFLPLSSHNQTPVSAHASTRSNRDMTGEEAFAARCAMAAKPAWLRPRQEAKFDGRWEHDLFERGNIAPVKEEILEEREGPYFDTRSTTPVESRVSSFLASIPQWQPSSTIFGLSPPASDGYSYQSSSQATIVNPPTVKDRSQFPDVIPGLDGLDKLDPFIGIRPRGKRNAEVQFVLSAKFRSNDKQPVFPAAMTIIIHQFMVANKFVASRKFLGNSIKKRLWQSLLVRLDLHETSELSLKQRNCTRSVAVDLNQYINTQANRWKAAGIYLQPINGAIPAFHECTRTWLQRDWDGVIPHSLRPTTAQSLVPTADLSEADIARIADLVKAQIVSAPEGRPNQTPGTIQFTGEGYTSRSGKRRAASHPDHRPPKRMKEQISPLEAQLRETQSRSIEPTDEADFTTSYDRGFPNILEAIHHASSILVNLAPKSTTELAVLQNDWQSHGYRSTLADCLFVARSDVLSMKAYLDSALELLSLLEDFDGWKMTGAKLEVVRGGHVAARTHEDL</sequence>
<feature type="region of interest" description="Disordered" evidence="1">
    <location>
        <begin position="53"/>
        <end position="76"/>
    </location>
</feature>
<evidence type="ECO:0000313" key="2">
    <source>
        <dbReference type="EMBL" id="KAL2037487.1"/>
    </source>
</evidence>
<organism evidence="2 3">
    <name type="scientific">Stereocaulon virgatum</name>
    <dbReference type="NCBI Taxonomy" id="373712"/>
    <lineage>
        <taxon>Eukaryota</taxon>
        <taxon>Fungi</taxon>
        <taxon>Dikarya</taxon>
        <taxon>Ascomycota</taxon>
        <taxon>Pezizomycotina</taxon>
        <taxon>Lecanoromycetes</taxon>
        <taxon>OSLEUM clade</taxon>
        <taxon>Lecanoromycetidae</taxon>
        <taxon>Lecanorales</taxon>
        <taxon>Lecanorineae</taxon>
        <taxon>Stereocaulaceae</taxon>
        <taxon>Stereocaulon</taxon>
    </lineage>
</organism>
<evidence type="ECO:0000313" key="3">
    <source>
        <dbReference type="Proteomes" id="UP001590950"/>
    </source>
</evidence>
<comment type="caution">
    <text evidence="2">The sequence shown here is derived from an EMBL/GenBank/DDBJ whole genome shotgun (WGS) entry which is preliminary data.</text>
</comment>
<reference evidence="2 3" key="1">
    <citation type="submission" date="2024-09" db="EMBL/GenBank/DDBJ databases">
        <title>Rethinking Asexuality: The Enigmatic Case of Functional Sexual Genes in Lepraria (Stereocaulaceae).</title>
        <authorList>
            <person name="Doellman M."/>
            <person name="Sun Y."/>
            <person name="Barcenas-Pena A."/>
            <person name="Lumbsch H.T."/>
            <person name="Grewe F."/>
        </authorList>
    </citation>
    <scope>NUCLEOTIDE SEQUENCE [LARGE SCALE GENOMIC DNA]</scope>
    <source>
        <strain evidence="2 3">Mercado 3170</strain>
    </source>
</reference>
<feature type="compositionally biased region" description="Polar residues" evidence="1">
    <location>
        <begin position="390"/>
        <end position="407"/>
    </location>
</feature>
<proteinExistence type="predicted"/>
<feature type="compositionally biased region" description="Basic and acidic residues" evidence="1">
    <location>
        <begin position="415"/>
        <end position="427"/>
    </location>
</feature>
<dbReference type="Proteomes" id="UP001590950">
    <property type="component" value="Unassembled WGS sequence"/>
</dbReference>